<dbReference type="InterPro" id="IPR050696">
    <property type="entry name" value="FtsA/MreB"/>
</dbReference>
<dbReference type="CDD" id="cd24048">
    <property type="entry name" value="ASKHA_NBD_FtsA"/>
    <property type="match status" value="1"/>
</dbReference>
<dbReference type="InterPro" id="IPR020823">
    <property type="entry name" value="Cell_div_FtsA"/>
</dbReference>
<keyword evidence="1 5" id="KW-1003">Cell membrane</keyword>
<dbReference type="Gene3D" id="3.30.420.40">
    <property type="match status" value="1"/>
</dbReference>
<comment type="similarity">
    <text evidence="5 6">Belongs to the FtsA/MreB family.</text>
</comment>
<sequence>MSNKQQPIIVGLDIGTTKVVAIAGRKNEFGKIEILGFGRAESAGVSHGVVMNIEQCIRSIEQAIERCLLSNPQLEIKDVYVGIAGQHIKSLQTRGDRVRMNADNEISKEDIDLLIKDQYKTYIPAGDQIIDIIPQDFTVDSTSFVTDPIGMSGVKIGANFHLITGDRNAIRNINRCVEKSNLKTVDLVLQPLASAASVMNDEDLEAGVAIVDIGGGTTDMAVFYDGILKHTAVIPYAGVNITNDIRNGLGVLKAQAEQMKVQFGMALAQEANASAYITIPGLRGLPPKEISVKNLAHIIQARMQEILDYVLYHLKQIDLDKRLLGGIILTGGGARLKHLTQMTEFVTGLSARVGLPNEHLAGGHADTLMNPMYSTCIGLILRGYHDFENGRMRFTGQGGNYMHVPGADVEKIDLAPIVAEGQIETMDDITDEHQEALQQEDVKEKNRKRNEKVKGMFDMLKGKFISMFEDVDDQPID</sequence>
<keyword evidence="2 5" id="KW-0132">Cell division</keyword>
<dbReference type="OrthoDB" id="9768127at2"/>
<dbReference type="Proteomes" id="UP000239872">
    <property type="component" value="Unassembled WGS sequence"/>
</dbReference>
<comment type="caution">
    <text evidence="8">The sequence shown here is derived from an EMBL/GenBank/DDBJ whole genome shotgun (WGS) entry which is preliminary data.</text>
</comment>
<feature type="domain" description="SHS2" evidence="7">
    <location>
        <begin position="9"/>
        <end position="198"/>
    </location>
</feature>
<keyword evidence="9" id="KW-1185">Reference proteome</keyword>
<evidence type="ECO:0000313" key="9">
    <source>
        <dbReference type="Proteomes" id="UP000239872"/>
    </source>
</evidence>
<dbReference type="Pfam" id="PF14450">
    <property type="entry name" value="FtsA"/>
    <property type="match status" value="1"/>
</dbReference>
<dbReference type="InterPro" id="IPR043129">
    <property type="entry name" value="ATPase_NBD"/>
</dbReference>
<reference evidence="8 9" key="1">
    <citation type="submission" date="2018-01" db="EMBL/GenBank/DDBJ databases">
        <title>A novel member of the phylum Bacteroidetes isolated from glacier ice.</title>
        <authorList>
            <person name="Liu Q."/>
            <person name="Xin Y.-H."/>
        </authorList>
    </citation>
    <scope>NUCLEOTIDE SEQUENCE [LARGE SCALE GENOMIC DNA]</scope>
    <source>
        <strain evidence="8 9">RB1R16</strain>
    </source>
</reference>
<dbReference type="HAMAP" id="MF_02033">
    <property type="entry name" value="FtsA"/>
    <property type="match status" value="1"/>
</dbReference>
<dbReference type="GO" id="GO:0043093">
    <property type="term" value="P:FtsZ-dependent cytokinesis"/>
    <property type="evidence" value="ECO:0007669"/>
    <property type="project" value="UniProtKB-UniRule"/>
</dbReference>
<proteinExistence type="inferred from homology"/>
<evidence type="ECO:0000256" key="3">
    <source>
        <dbReference type="ARBA" id="ARBA00023136"/>
    </source>
</evidence>
<accession>A0A2S7SWH8</accession>
<gene>
    <name evidence="5 8" type="primary">ftsA</name>
    <name evidence="8" type="ORF">CJD36_013435</name>
</gene>
<dbReference type="PIRSF" id="PIRSF003101">
    <property type="entry name" value="FtsA"/>
    <property type="match status" value="1"/>
</dbReference>
<name>A0A2S7SWH8_9BACT</name>
<organism evidence="8 9">
    <name type="scientific">Flavipsychrobacter stenotrophus</name>
    <dbReference type="NCBI Taxonomy" id="2077091"/>
    <lineage>
        <taxon>Bacteria</taxon>
        <taxon>Pseudomonadati</taxon>
        <taxon>Bacteroidota</taxon>
        <taxon>Chitinophagia</taxon>
        <taxon>Chitinophagales</taxon>
        <taxon>Chitinophagaceae</taxon>
        <taxon>Flavipsychrobacter</taxon>
    </lineage>
</organism>
<evidence type="ECO:0000313" key="8">
    <source>
        <dbReference type="EMBL" id="PQJ10967.1"/>
    </source>
</evidence>
<comment type="subunit">
    <text evidence="5">Self-interacts. Interacts with FtsZ.</text>
</comment>
<evidence type="ECO:0000256" key="5">
    <source>
        <dbReference type="HAMAP-Rule" id="MF_02033"/>
    </source>
</evidence>
<evidence type="ECO:0000256" key="6">
    <source>
        <dbReference type="PIRNR" id="PIRNR003101"/>
    </source>
</evidence>
<evidence type="ECO:0000259" key="7">
    <source>
        <dbReference type="SMART" id="SM00842"/>
    </source>
</evidence>
<evidence type="ECO:0000256" key="1">
    <source>
        <dbReference type="ARBA" id="ARBA00022475"/>
    </source>
</evidence>
<comment type="subcellular location">
    <subcellularLocation>
        <location evidence="5">Cell membrane</location>
        <topology evidence="5">Peripheral membrane protein</topology>
        <orientation evidence="5">Cytoplasmic side</orientation>
    </subcellularLocation>
    <text evidence="5">Localizes to the Z ring in an FtsZ-dependent manner. Targeted to the membrane through a conserved C-terminal amphipathic helix.</text>
</comment>
<dbReference type="NCBIfam" id="TIGR01174">
    <property type="entry name" value="ftsA"/>
    <property type="match status" value="1"/>
</dbReference>
<dbReference type="EMBL" id="PPSL01000003">
    <property type="protein sequence ID" value="PQJ10967.1"/>
    <property type="molecule type" value="Genomic_DNA"/>
</dbReference>
<dbReference type="GO" id="GO:0009898">
    <property type="term" value="C:cytoplasmic side of plasma membrane"/>
    <property type="evidence" value="ECO:0007669"/>
    <property type="project" value="UniProtKB-UniRule"/>
</dbReference>
<comment type="function">
    <text evidence="5 6">Cell division protein that is involved in the assembly of the Z ring. May serve as a membrane anchor for the Z ring.</text>
</comment>
<keyword evidence="3 5" id="KW-0472">Membrane</keyword>
<dbReference type="SMART" id="SM00842">
    <property type="entry name" value="FtsA"/>
    <property type="match status" value="1"/>
</dbReference>
<dbReference type="SUPFAM" id="SSF53067">
    <property type="entry name" value="Actin-like ATPase domain"/>
    <property type="match status" value="2"/>
</dbReference>
<dbReference type="RefSeq" id="WP_105039694.1">
    <property type="nucleotide sequence ID" value="NZ_PPSL01000003.1"/>
</dbReference>
<dbReference type="AlphaFoldDB" id="A0A2S7SWH8"/>
<dbReference type="PANTHER" id="PTHR32432">
    <property type="entry name" value="CELL DIVISION PROTEIN FTSA-RELATED"/>
    <property type="match status" value="1"/>
</dbReference>
<evidence type="ECO:0000256" key="4">
    <source>
        <dbReference type="ARBA" id="ARBA00023306"/>
    </source>
</evidence>
<dbReference type="Pfam" id="PF02491">
    <property type="entry name" value="SHS2_FTSA"/>
    <property type="match status" value="1"/>
</dbReference>
<protein>
    <recommendedName>
        <fullName evidence="5 6">Cell division protein FtsA</fullName>
    </recommendedName>
</protein>
<dbReference type="Gene3D" id="3.30.1490.110">
    <property type="match status" value="1"/>
</dbReference>
<evidence type="ECO:0000256" key="2">
    <source>
        <dbReference type="ARBA" id="ARBA00022618"/>
    </source>
</evidence>
<dbReference type="PANTHER" id="PTHR32432:SF4">
    <property type="entry name" value="CELL DIVISION PROTEIN FTSA"/>
    <property type="match status" value="1"/>
</dbReference>
<dbReference type="GO" id="GO:0032153">
    <property type="term" value="C:cell division site"/>
    <property type="evidence" value="ECO:0007669"/>
    <property type="project" value="UniProtKB-UniRule"/>
</dbReference>
<keyword evidence="4 5" id="KW-0131">Cell cycle</keyword>
<dbReference type="InterPro" id="IPR003494">
    <property type="entry name" value="SHS2_FtsA"/>
</dbReference>